<gene>
    <name evidence="1" type="ORF">E8L99_14885</name>
</gene>
<proteinExistence type="predicted"/>
<name>A0A4D7QMU7_9HYPH</name>
<protein>
    <submittedName>
        <fullName evidence="1">Uncharacterized protein</fullName>
    </submittedName>
</protein>
<organism evidence="1 2">
    <name type="scientific">Phreatobacter aquaticus</name>
    <dbReference type="NCBI Taxonomy" id="2570229"/>
    <lineage>
        <taxon>Bacteria</taxon>
        <taxon>Pseudomonadati</taxon>
        <taxon>Pseudomonadota</taxon>
        <taxon>Alphaproteobacteria</taxon>
        <taxon>Hyphomicrobiales</taxon>
        <taxon>Phreatobacteraceae</taxon>
        <taxon>Phreatobacter</taxon>
    </lineage>
</organism>
<dbReference type="KEGG" id="paqt:E8L99_14885"/>
<accession>A0A4D7QMU7</accession>
<dbReference type="EMBL" id="CP039865">
    <property type="protein sequence ID" value="QCK86949.1"/>
    <property type="molecule type" value="Genomic_DNA"/>
</dbReference>
<reference evidence="1 2" key="1">
    <citation type="submission" date="2019-04" db="EMBL/GenBank/DDBJ databases">
        <title>Phreatobacter aquaticus sp. nov.</title>
        <authorList>
            <person name="Choi A."/>
            <person name="Baek K."/>
        </authorList>
    </citation>
    <scope>NUCLEOTIDE SEQUENCE [LARGE SCALE GENOMIC DNA]</scope>
    <source>
        <strain evidence="1 2">NMCR1094</strain>
    </source>
</reference>
<evidence type="ECO:0000313" key="1">
    <source>
        <dbReference type="EMBL" id="QCK86949.1"/>
    </source>
</evidence>
<sequence length="195" mass="21547">MARPEDRSAQAVRLLRTIRLDPSDRFVFPVAAEPGEWAVTGTFLFWGRPIDQLEGKDRAAFRSGFVGVESLGFSTLVVVEEIREDEHRAAVEALARHIHSHLGAPTLDAATAAAAEELAFAASLADHDIGTLVAMHRLFEKGEIHEQYRTLKPRERTLGADGLHAQARAFTFHEMVDDEAPEERVDLIGMMGPKP</sequence>
<evidence type="ECO:0000313" key="2">
    <source>
        <dbReference type="Proteomes" id="UP000298588"/>
    </source>
</evidence>
<dbReference type="OrthoDB" id="7355897at2"/>
<keyword evidence="2" id="KW-1185">Reference proteome</keyword>
<dbReference type="AlphaFoldDB" id="A0A4D7QMU7"/>
<dbReference type="Pfam" id="PF20115">
    <property type="entry name" value="DUF6505"/>
    <property type="match status" value="1"/>
</dbReference>
<dbReference type="InterPro" id="IPR045442">
    <property type="entry name" value="DUF6505"/>
</dbReference>
<dbReference type="Proteomes" id="UP000298588">
    <property type="component" value="Chromosome"/>
</dbReference>